<comment type="caution">
    <text evidence="2">The sequence shown here is derived from an EMBL/GenBank/DDBJ whole genome shotgun (WGS) entry which is preliminary data.</text>
</comment>
<keyword evidence="1" id="KW-1133">Transmembrane helix</keyword>
<gene>
    <name evidence="2" type="ORF">DW084_00675</name>
</gene>
<feature type="transmembrane region" description="Helical" evidence="1">
    <location>
        <begin position="136"/>
        <end position="160"/>
    </location>
</feature>
<feature type="transmembrane region" description="Helical" evidence="1">
    <location>
        <begin position="20"/>
        <end position="43"/>
    </location>
</feature>
<feature type="transmembrane region" description="Helical" evidence="1">
    <location>
        <begin position="166"/>
        <end position="184"/>
    </location>
</feature>
<feature type="transmembrane region" description="Helical" evidence="1">
    <location>
        <begin position="64"/>
        <end position="89"/>
    </location>
</feature>
<keyword evidence="1" id="KW-0812">Transmembrane</keyword>
<dbReference type="AlphaFoldDB" id="A0A415EY42"/>
<sequence length="192" mass="22417">MFALESRFYRLCEVIFRMLVLNLLFLVVSFPIITFPAAMRAVVDAYEHPEAKLLRPFLKNSKNALLKTLPLGVFNLFSFLCGLSLWRSAALTNSLFFSFLTIIFLTFLLSYNINLYVMQSKLQDRQNLFNLFRSSFFFTMMHYHKGIGILVLAAIGYFFTWQSAPSIFYLFCLSGPLYFYQKVLHLNRVDQS</sequence>
<evidence type="ECO:0008006" key="4">
    <source>
        <dbReference type="Google" id="ProtNLM"/>
    </source>
</evidence>
<organism evidence="2 3">
    <name type="scientific">Enterococcus casseliflavus</name>
    <name type="common">Enterococcus flavescens</name>
    <dbReference type="NCBI Taxonomy" id="37734"/>
    <lineage>
        <taxon>Bacteria</taxon>
        <taxon>Bacillati</taxon>
        <taxon>Bacillota</taxon>
        <taxon>Bacilli</taxon>
        <taxon>Lactobacillales</taxon>
        <taxon>Enterococcaceae</taxon>
        <taxon>Enterococcus</taxon>
    </lineage>
</organism>
<keyword evidence="1" id="KW-0472">Membrane</keyword>
<accession>A0A415EY42</accession>
<feature type="transmembrane region" description="Helical" evidence="1">
    <location>
        <begin position="95"/>
        <end position="115"/>
    </location>
</feature>
<dbReference type="EMBL" id="QRMZ01000001">
    <property type="protein sequence ID" value="RHK08231.1"/>
    <property type="molecule type" value="Genomic_DNA"/>
</dbReference>
<evidence type="ECO:0000313" key="2">
    <source>
        <dbReference type="EMBL" id="RHK08231.1"/>
    </source>
</evidence>
<dbReference type="Proteomes" id="UP000286288">
    <property type="component" value="Unassembled WGS sequence"/>
</dbReference>
<evidence type="ECO:0000256" key="1">
    <source>
        <dbReference type="SAM" id="Phobius"/>
    </source>
</evidence>
<evidence type="ECO:0000313" key="3">
    <source>
        <dbReference type="Proteomes" id="UP000286288"/>
    </source>
</evidence>
<reference evidence="2 3" key="1">
    <citation type="submission" date="2018-08" db="EMBL/GenBank/DDBJ databases">
        <title>A genome reference for cultivated species of the human gut microbiota.</title>
        <authorList>
            <person name="Zou Y."/>
            <person name="Xue W."/>
            <person name="Luo G."/>
        </authorList>
    </citation>
    <scope>NUCLEOTIDE SEQUENCE [LARGE SCALE GENOMIC DNA]</scope>
    <source>
        <strain evidence="2 3">AF48-16</strain>
    </source>
</reference>
<protein>
    <recommendedName>
        <fullName evidence="4">DUF624 domain-containing protein</fullName>
    </recommendedName>
</protein>
<name>A0A415EY42_ENTCA</name>
<proteinExistence type="predicted"/>